<protein>
    <recommendedName>
        <fullName evidence="1">protein-serine/threonine phosphatase</fullName>
        <ecNumber evidence="1">3.1.3.16</ecNumber>
    </recommendedName>
    <alternativeName>
        <fullName evidence="15">Protein-serine/threonine phosphatase</fullName>
    </alternativeName>
    <alternativeName>
        <fullName evidence="14">Serine/threonine-protein kinase</fullName>
    </alternativeName>
</protein>
<evidence type="ECO:0000256" key="12">
    <source>
        <dbReference type="ARBA" id="ARBA00047761"/>
    </source>
</evidence>
<dbReference type="SMART" id="SM00331">
    <property type="entry name" value="PP2C_SIG"/>
    <property type="match status" value="1"/>
</dbReference>
<keyword evidence="10" id="KW-0904">Protein phosphatase</keyword>
<dbReference type="InterPro" id="IPR036890">
    <property type="entry name" value="HATPase_C_sf"/>
</dbReference>
<feature type="domain" description="PAS" evidence="16">
    <location>
        <begin position="1"/>
        <end position="37"/>
    </location>
</feature>
<dbReference type="Pfam" id="PF08448">
    <property type="entry name" value="PAS_4"/>
    <property type="match status" value="1"/>
</dbReference>
<dbReference type="Pfam" id="PF13581">
    <property type="entry name" value="HATPase_c_2"/>
    <property type="match status" value="1"/>
</dbReference>
<keyword evidence="5" id="KW-0547">Nucleotide-binding</keyword>
<keyword evidence="8" id="KW-0067">ATP-binding</keyword>
<dbReference type="InterPro" id="IPR013767">
    <property type="entry name" value="PAS_fold"/>
</dbReference>
<dbReference type="Proteomes" id="UP000298159">
    <property type="component" value="Unassembled WGS sequence"/>
</dbReference>
<evidence type="ECO:0000256" key="1">
    <source>
        <dbReference type="ARBA" id="ARBA00013081"/>
    </source>
</evidence>
<sequence length="781" mass="84083">MAVLDDRGTVMRWSGAAADLLGWAAEEVCGRPVRDLLARDCPKLSGNGVPAGDGRALFRHRSGDSVAVGYRALPMEPAGESLLLIAPTSRVRQWGVEANILRAMLSQDRIGIGLHDVDLTVVWTNITPGMFAGAALPRGSRLTEVPNLEDAKAVEADLRRVLESGEPLIGRPLHMRSPQESDGYTHLSLCAFRVDDPDGTPEGVVALYADTPEQQRARRRQKVLHAASDRIGSSLDVTRTLRDLMDVLVPALGDVGWADVSEAVLGTEEPPRSAGGGDLHQRRVTVVPECDAESGALYRPGEPIPPLPYTPELGSVQRGRPVALDRETVANVLGEPTLLDRFVPEHGHSGMWAPLFARGLLLGSVTVWRTGHREPFQPEDAELLAEIASRAALSVDNARRYARERRVAVALQRRLLPPATTQGPAAETAGLYLPAGGDADISGDWYDVIPLPSFRVALVAGDVVGHGLNATAVMSGLRSAVRTLADLELDPSELLTHLDDLVQRLGQEMEEDNSVGATCLYAVYDPVARTCVVAGAGHPPPVEVRTDGTTRVLRFAPGPPLGVGGLPFETLTADLEPGSVLALYTDGLLDRYDGDLDAGLRWLTDRLATMCVAGSDLADVSRRFLAELGDAPRRDDIALLLARTHAVPAEDIGDWEFDADGSVVSDARHAAREKLAEWGLEELAFTTELIVSELVTNAVRYAGGPVGLRLARNDVLVCEVTDPSNTQPRLRRALWSDEGGRGLFLVAQLSTRWGSRYGRSGKTIWAEQPLIPRDVDFAGLV</sequence>
<gene>
    <name evidence="17" type="ORF">E5083_07265</name>
</gene>
<accession>A0A4Z1DC98</accession>
<name>A0A4Z1DC98_9ACTN</name>
<dbReference type="InterPro" id="IPR035965">
    <property type="entry name" value="PAS-like_dom_sf"/>
</dbReference>
<dbReference type="InterPro" id="IPR000014">
    <property type="entry name" value="PAS"/>
</dbReference>
<evidence type="ECO:0000256" key="15">
    <source>
        <dbReference type="ARBA" id="ARBA00081350"/>
    </source>
</evidence>
<keyword evidence="7" id="KW-0378">Hydrolase</keyword>
<evidence type="ECO:0000256" key="14">
    <source>
        <dbReference type="ARBA" id="ARBA00075117"/>
    </source>
</evidence>
<evidence type="ECO:0000256" key="2">
    <source>
        <dbReference type="ARBA" id="ARBA00022553"/>
    </source>
</evidence>
<keyword evidence="6" id="KW-0418">Kinase</keyword>
<dbReference type="Gene3D" id="3.30.450.20">
    <property type="entry name" value="PAS domain"/>
    <property type="match status" value="2"/>
</dbReference>
<evidence type="ECO:0000313" key="18">
    <source>
        <dbReference type="Proteomes" id="UP000298159"/>
    </source>
</evidence>
<dbReference type="EC" id="3.1.3.16" evidence="1"/>
<proteinExistence type="predicted"/>
<dbReference type="InterPro" id="IPR003594">
    <property type="entry name" value="HATPase_dom"/>
</dbReference>
<dbReference type="FunFam" id="3.60.40.10:FF:000005">
    <property type="entry name" value="Serine/threonine protein phosphatase"/>
    <property type="match status" value="1"/>
</dbReference>
<keyword evidence="2" id="KW-0597">Phosphoprotein</keyword>
<evidence type="ECO:0000256" key="7">
    <source>
        <dbReference type="ARBA" id="ARBA00022801"/>
    </source>
</evidence>
<dbReference type="SMART" id="SM00065">
    <property type="entry name" value="GAF"/>
    <property type="match status" value="1"/>
</dbReference>
<keyword evidence="3" id="KW-0808">Transferase</keyword>
<dbReference type="FunFam" id="3.30.565.10:FF:000028">
    <property type="entry name" value="PAS sensor protein"/>
    <property type="match status" value="1"/>
</dbReference>
<dbReference type="InterPro" id="IPR029016">
    <property type="entry name" value="GAF-like_dom_sf"/>
</dbReference>
<keyword evidence="9" id="KW-0460">Magnesium</keyword>
<evidence type="ECO:0000256" key="10">
    <source>
        <dbReference type="ARBA" id="ARBA00022912"/>
    </source>
</evidence>
<evidence type="ECO:0000256" key="4">
    <source>
        <dbReference type="ARBA" id="ARBA00022723"/>
    </source>
</evidence>
<dbReference type="SUPFAM" id="SSF81606">
    <property type="entry name" value="PP2C-like"/>
    <property type="match status" value="1"/>
</dbReference>
<dbReference type="AlphaFoldDB" id="A0A4Z1DC98"/>
<dbReference type="Pfam" id="PF07228">
    <property type="entry name" value="SpoIIE"/>
    <property type="match status" value="1"/>
</dbReference>
<dbReference type="InterPro" id="IPR036457">
    <property type="entry name" value="PPM-type-like_dom_sf"/>
</dbReference>
<dbReference type="InterPro" id="IPR001932">
    <property type="entry name" value="PPM-type_phosphatase-like_dom"/>
</dbReference>
<dbReference type="Pfam" id="PF00989">
    <property type="entry name" value="PAS"/>
    <property type="match status" value="1"/>
</dbReference>
<dbReference type="PANTHER" id="PTHR43156">
    <property type="entry name" value="STAGE II SPORULATION PROTEIN E-RELATED"/>
    <property type="match status" value="1"/>
</dbReference>
<dbReference type="SUPFAM" id="SSF55781">
    <property type="entry name" value="GAF domain-like"/>
    <property type="match status" value="1"/>
</dbReference>
<dbReference type="InterPro" id="IPR013656">
    <property type="entry name" value="PAS_4"/>
</dbReference>
<dbReference type="EMBL" id="SRRT01000002">
    <property type="protein sequence ID" value="TGN79936.1"/>
    <property type="molecule type" value="Genomic_DNA"/>
</dbReference>
<evidence type="ECO:0000256" key="11">
    <source>
        <dbReference type="ARBA" id="ARBA00023211"/>
    </source>
</evidence>
<comment type="caution">
    <text evidence="17">The sequence shown here is derived from an EMBL/GenBank/DDBJ whole genome shotgun (WGS) entry which is preliminary data.</text>
</comment>
<evidence type="ECO:0000256" key="3">
    <source>
        <dbReference type="ARBA" id="ARBA00022679"/>
    </source>
</evidence>
<dbReference type="GO" id="GO:0006355">
    <property type="term" value="P:regulation of DNA-templated transcription"/>
    <property type="evidence" value="ECO:0007669"/>
    <property type="project" value="InterPro"/>
</dbReference>
<comment type="catalytic activity">
    <reaction evidence="12">
        <text>O-phospho-L-seryl-[protein] + H2O = L-seryl-[protein] + phosphate</text>
        <dbReference type="Rhea" id="RHEA:20629"/>
        <dbReference type="Rhea" id="RHEA-COMP:9863"/>
        <dbReference type="Rhea" id="RHEA-COMP:11604"/>
        <dbReference type="ChEBI" id="CHEBI:15377"/>
        <dbReference type="ChEBI" id="CHEBI:29999"/>
        <dbReference type="ChEBI" id="CHEBI:43474"/>
        <dbReference type="ChEBI" id="CHEBI:83421"/>
        <dbReference type="EC" id="3.1.3.16"/>
    </reaction>
</comment>
<dbReference type="GO" id="GO:0046872">
    <property type="term" value="F:metal ion binding"/>
    <property type="evidence" value="ECO:0007669"/>
    <property type="project" value="UniProtKB-KW"/>
</dbReference>
<keyword evidence="4" id="KW-0479">Metal-binding</keyword>
<dbReference type="GO" id="GO:0005524">
    <property type="term" value="F:ATP binding"/>
    <property type="evidence" value="ECO:0007669"/>
    <property type="project" value="UniProtKB-KW"/>
</dbReference>
<dbReference type="SUPFAM" id="SSF55785">
    <property type="entry name" value="PYP-like sensor domain (PAS domain)"/>
    <property type="match status" value="1"/>
</dbReference>
<evidence type="ECO:0000259" key="16">
    <source>
        <dbReference type="PROSITE" id="PS50112"/>
    </source>
</evidence>
<evidence type="ECO:0000256" key="9">
    <source>
        <dbReference type="ARBA" id="ARBA00022842"/>
    </source>
</evidence>
<evidence type="ECO:0000256" key="8">
    <source>
        <dbReference type="ARBA" id="ARBA00022840"/>
    </source>
</evidence>
<dbReference type="Gene3D" id="3.30.450.40">
    <property type="match status" value="1"/>
</dbReference>
<dbReference type="InterPro" id="IPR003018">
    <property type="entry name" value="GAF"/>
</dbReference>
<evidence type="ECO:0000256" key="5">
    <source>
        <dbReference type="ARBA" id="ARBA00022741"/>
    </source>
</evidence>
<dbReference type="CDD" id="cd16936">
    <property type="entry name" value="HATPase_RsbW-like"/>
    <property type="match status" value="1"/>
</dbReference>
<dbReference type="CDD" id="cd00130">
    <property type="entry name" value="PAS"/>
    <property type="match status" value="1"/>
</dbReference>
<dbReference type="GO" id="GO:0004722">
    <property type="term" value="F:protein serine/threonine phosphatase activity"/>
    <property type="evidence" value="ECO:0007669"/>
    <property type="project" value="UniProtKB-EC"/>
</dbReference>
<dbReference type="PROSITE" id="PS50112">
    <property type="entry name" value="PAS"/>
    <property type="match status" value="1"/>
</dbReference>
<keyword evidence="18" id="KW-1185">Reference proteome</keyword>
<evidence type="ECO:0000256" key="6">
    <source>
        <dbReference type="ARBA" id="ARBA00022777"/>
    </source>
</evidence>
<reference evidence="17 18" key="1">
    <citation type="submission" date="2019-04" db="EMBL/GenBank/DDBJ databases">
        <title>Streptomyces sp. nov. Bv016 isolated from bark of Buahinia variegata.</title>
        <authorList>
            <person name="Kanchanasin P."/>
            <person name="Tanasupawat S."/>
            <person name="Yuki M."/>
            <person name="Kudo T."/>
        </authorList>
    </citation>
    <scope>NUCLEOTIDE SEQUENCE [LARGE SCALE GENOMIC DNA]</scope>
    <source>
        <strain evidence="17 18">Bv016</strain>
    </source>
</reference>
<comment type="function">
    <text evidence="13">Primarily acts as an independent SigF regulator that is sensitive to the osmosensory signal, mediating the cross talk of PknD with the SigF regulon. Possesses both phosphatase and kinase activities. The kinase domain functions as a classic anti-sigma factor-like kinase to phosphorylate the anti-anti-sigma factor domain at the canonical regulatory site, and the phosphatase domain antagonizes this activity.</text>
</comment>
<keyword evidence="11" id="KW-0464">Manganese</keyword>
<dbReference type="InterPro" id="IPR052016">
    <property type="entry name" value="Bact_Sigma-Reg"/>
</dbReference>
<organism evidence="17 18">
    <name type="scientific">Streptomyces bauhiniae</name>
    <dbReference type="NCBI Taxonomy" id="2340725"/>
    <lineage>
        <taxon>Bacteria</taxon>
        <taxon>Bacillati</taxon>
        <taxon>Actinomycetota</taxon>
        <taxon>Actinomycetes</taxon>
        <taxon>Kitasatosporales</taxon>
        <taxon>Streptomycetaceae</taxon>
        <taxon>Streptomyces</taxon>
    </lineage>
</organism>
<dbReference type="Gene3D" id="3.30.565.10">
    <property type="entry name" value="Histidine kinase-like ATPase, C-terminal domain"/>
    <property type="match status" value="1"/>
</dbReference>
<dbReference type="Pfam" id="PF01590">
    <property type="entry name" value="GAF"/>
    <property type="match status" value="1"/>
</dbReference>
<dbReference type="GO" id="GO:0016301">
    <property type="term" value="F:kinase activity"/>
    <property type="evidence" value="ECO:0007669"/>
    <property type="project" value="UniProtKB-KW"/>
</dbReference>
<dbReference type="SUPFAM" id="SSF55874">
    <property type="entry name" value="ATPase domain of HSP90 chaperone/DNA topoisomerase II/histidine kinase"/>
    <property type="match status" value="1"/>
</dbReference>
<evidence type="ECO:0000313" key="17">
    <source>
        <dbReference type="EMBL" id="TGN79936.1"/>
    </source>
</evidence>
<dbReference type="NCBIfam" id="TIGR00229">
    <property type="entry name" value="sensory_box"/>
    <property type="match status" value="1"/>
</dbReference>
<evidence type="ECO:0000256" key="13">
    <source>
        <dbReference type="ARBA" id="ARBA00056274"/>
    </source>
</evidence>
<dbReference type="Gene3D" id="3.60.40.10">
    <property type="entry name" value="PPM-type phosphatase domain"/>
    <property type="match status" value="1"/>
</dbReference>
<dbReference type="PANTHER" id="PTHR43156:SF2">
    <property type="entry name" value="STAGE II SPORULATION PROTEIN E"/>
    <property type="match status" value="1"/>
</dbReference>